<dbReference type="Gene3D" id="2.160.20.10">
    <property type="entry name" value="Single-stranded right-handed beta-helix, Pectin lyase-like"/>
    <property type="match status" value="1"/>
</dbReference>
<evidence type="ECO:0000256" key="6">
    <source>
        <dbReference type="ARBA" id="ARBA00023136"/>
    </source>
</evidence>
<feature type="region of interest" description="Disordered" evidence="8">
    <location>
        <begin position="74"/>
        <end position="131"/>
    </location>
</feature>
<dbReference type="SUPFAM" id="SSF51126">
    <property type="entry name" value="Pectin lyase-like"/>
    <property type="match status" value="1"/>
</dbReference>
<evidence type="ECO:0000256" key="8">
    <source>
        <dbReference type="SAM" id="MobiDB-lite"/>
    </source>
</evidence>
<feature type="compositionally biased region" description="Basic and acidic residues" evidence="8">
    <location>
        <begin position="115"/>
        <end position="126"/>
    </location>
</feature>
<reference evidence="9" key="1">
    <citation type="submission" date="2007-10" db="EMBL/GenBank/DDBJ databases">
        <title>Complete sequence of Salinispora arenicola CNS-205.</title>
        <authorList>
            <consortium name="US DOE Joint Genome Institute"/>
            <person name="Copeland A."/>
            <person name="Lucas S."/>
            <person name="Lapidus A."/>
            <person name="Barry K."/>
            <person name="Glavina del Rio T."/>
            <person name="Dalin E."/>
            <person name="Tice H."/>
            <person name="Pitluck S."/>
            <person name="Foster B."/>
            <person name="Schmutz J."/>
            <person name="Larimer F."/>
            <person name="Land M."/>
            <person name="Hauser L."/>
            <person name="Kyrpides N."/>
            <person name="Ivanova N."/>
            <person name="Jensen P.R."/>
            <person name="Moore B.S."/>
            <person name="Penn K."/>
            <person name="Jenkins C."/>
            <person name="Udwary D."/>
            <person name="Xiang L."/>
            <person name="Gontang E."/>
            <person name="Richardson P."/>
        </authorList>
    </citation>
    <scope>NUCLEOTIDE SEQUENCE [LARGE SCALE GENOMIC DNA]</scope>
    <source>
        <strain evidence="9">CNS-205</strain>
    </source>
</reference>
<dbReference type="EMBL" id="CP000850">
    <property type="protein sequence ID" value="ABV99444.1"/>
    <property type="molecule type" value="Genomic_DNA"/>
</dbReference>
<dbReference type="eggNOG" id="COG3210">
    <property type="taxonomic scope" value="Bacteria"/>
</dbReference>
<dbReference type="KEGG" id="saq:Sare_3646"/>
<dbReference type="PANTHER" id="PTHR11319:SF35">
    <property type="entry name" value="OUTER MEMBRANE PROTEIN PMPC-RELATED"/>
    <property type="match status" value="1"/>
</dbReference>
<feature type="compositionally biased region" description="Gly residues" evidence="8">
    <location>
        <begin position="80"/>
        <end position="90"/>
    </location>
</feature>
<evidence type="ECO:0000256" key="5">
    <source>
        <dbReference type="ARBA" id="ARBA00022729"/>
    </source>
</evidence>
<dbReference type="InterPro" id="IPR011050">
    <property type="entry name" value="Pectin_lyase_fold/virulence"/>
</dbReference>
<comment type="subcellular location">
    <subcellularLocation>
        <location evidence="1">Cell envelope</location>
    </subcellularLocation>
    <subcellularLocation>
        <location evidence="2">Cell outer membrane</location>
    </subcellularLocation>
    <subcellularLocation>
        <location evidence="3">Secreted</location>
    </subcellularLocation>
</comment>
<evidence type="ECO:0000256" key="3">
    <source>
        <dbReference type="ARBA" id="ARBA00004613"/>
    </source>
</evidence>
<accession>A8LZ84</accession>
<dbReference type="STRING" id="391037.Sare_3646"/>
<dbReference type="HOGENOM" id="CLU_027862_0_0_11"/>
<dbReference type="GO" id="GO:0009279">
    <property type="term" value="C:cell outer membrane"/>
    <property type="evidence" value="ECO:0007669"/>
    <property type="project" value="UniProtKB-SubCell"/>
</dbReference>
<dbReference type="InterPro" id="IPR006626">
    <property type="entry name" value="PbH1"/>
</dbReference>
<keyword evidence="5" id="KW-0732">Signal</keyword>
<keyword evidence="4" id="KW-0964">Secreted</keyword>
<evidence type="ECO:0000256" key="1">
    <source>
        <dbReference type="ARBA" id="ARBA00004196"/>
    </source>
</evidence>
<dbReference type="InterPro" id="IPR012334">
    <property type="entry name" value="Pectin_lyas_fold"/>
</dbReference>
<dbReference type="GO" id="GO:0005576">
    <property type="term" value="C:extracellular region"/>
    <property type="evidence" value="ECO:0007669"/>
    <property type="project" value="UniProtKB-SubCell"/>
</dbReference>
<dbReference type="NCBIfam" id="TIGR01376">
    <property type="entry name" value="POMP_repeat"/>
    <property type="match status" value="1"/>
</dbReference>
<organism evidence="9">
    <name type="scientific">Salinispora arenicola (strain CNS-205)</name>
    <dbReference type="NCBI Taxonomy" id="391037"/>
    <lineage>
        <taxon>Bacteria</taxon>
        <taxon>Bacillati</taxon>
        <taxon>Actinomycetota</taxon>
        <taxon>Actinomycetes</taxon>
        <taxon>Micromonosporales</taxon>
        <taxon>Micromonosporaceae</taxon>
        <taxon>Salinispora</taxon>
    </lineage>
</organism>
<dbReference type="SMART" id="SM00710">
    <property type="entry name" value="PbH1"/>
    <property type="match status" value="8"/>
</dbReference>
<keyword evidence="6" id="KW-0472">Membrane</keyword>
<name>A8LZ84_SALAI</name>
<sequence length="509" mass="51813">MTRPDGRHRFVRSADRPTRRLTMMPDHARPPGTPRGRRLARTATTLGVATLASLTTVAATGTMSLAHTSGALARASVSEGDGGAPNPGKGGPERHRDSSAEGDRGGEKSAAGDPGWHRDDHGDHKAKGTPVPCDPNALIAAITAANQAGGGTLRLAEKCRYTLTVNQDDNGLPPIFQPITIHGQGATIIRAAAADNFRIFNVTTGGDLTLKDLTVAGGRVEGANTDGGGIFAGEGTRLTLERVTVRNNMALGNNGDGGGISGDRSKVTITKSTITDNTAADEGGGVSSDNGAFTISKSKLTHNTAGTTGGGFSNDDGTATISHTVISDNSATDGGGVDNDGDVTDIVHSTITRNTASALGGGIYDNSNDSLLLRHTTVAKNTATSGGGIYTTGSIGATIEDSKIVHNIATTGDGGGISINGPNGPVVALRRSTVSDNQATGRAGGIFFNPPDDTLLTLTDVRVTKNLAQLEPGGIYNNGTVIVLGKTTIIDNRPTNCVGSPNPVPTCFG</sequence>
<evidence type="ECO:0000256" key="7">
    <source>
        <dbReference type="ARBA" id="ARBA00023237"/>
    </source>
</evidence>
<gene>
    <name evidence="9" type="ordered locus">Sare_3646</name>
</gene>
<evidence type="ECO:0000313" key="9">
    <source>
        <dbReference type="EMBL" id="ABV99444.1"/>
    </source>
</evidence>
<evidence type="ECO:0000256" key="2">
    <source>
        <dbReference type="ARBA" id="ARBA00004442"/>
    </source>
</evidence>
<feature type="compositionally biased region" description="Basic and acidic residues" evidence="8">
    <location>
        <begin position="1"/>
        <end position="18"/>
    </location>
</feature>
<protein>
    <submittedName>
        <fullName evidence="9">Polymorphic outer membrane protein</fullName>
    </submittedName>
</protein>
<evidence type="ECO:0000256" key="4">
    <source>
        <dbReference type="ARBA" id="ARBA00022525"/>
    </source>
</evidence>
<dbReference type="InterPro" id="IPR003368">
    <property type="entry name" value="POMP_repeat"/>
</dbReference>
<keyword evidence="7" id="KW-0998">Cell outer membrane</keyword>
<dbReference type="AlphaFoldDB" id="A8LZ84"/>
<feature type="region of interest" description="Disordered" evidence="8">
    <location>
        <begin position="1"/>
        <end position="38"/>
    </location>
</feature>
<dbReference type="PANTHER" id="PTHR11319">
    <property type="entry name" value="G PROTEIN-COUPLED RECEPTOR-RELATED"/>
    <property type="match status" value="1"/>
</dbReference>
<proteinExistence type="predicted"/>
<feature type="compositionally biased region" description="Basic and acidic residues" evidence="8">
    <location>
        <begin position="91"/>
        <end position="107"/>
    </location>
</feature>